<dbReference type="InterPro" id="IPR017972">
    <property type="entry name" value="Cyt_P450_CS"/>
</dbReference>
<evidence type="ECO:0000256" key="8">
    <source>
        <dbReference type="ARBA" id="ARBA00023002"/>
    </source>
</evidence>
<dbReference type="eggNOG" id="KOG0156">
    <property type="taxonomic scope" value="Eukaryota"/>
</dbReference>
<keyword evidence="5" id="KW-0812">Transmembrane</keyword>
<evidence type="ECO:0000256" key="6">
    <source>
        <dbReference type="ARBA" id="ARBA00022723"/>
    </source>
</evidence>
<dbReference type="PROSITE" id="PS00086">
    <property type="entry name" value="CYTOCHROME_P450"/>
    <property type="match status" value="1"/>
</dbReference>
<evidence type="ECO:0000256" key="4">
    <source>
        <dbReference type="ARBA" id="ARBA00022617"/>
    </source>
</evidence>
<sequence length="468" mass="54313">LIIAILFSIIYLFSYPNLKKNRPPSPLSVPIIGNLNEIIKNKQYLYLFDLYKKYGPIYQVKYGVVNTVVLCEYDILKEAFIDNGDIFMNRFVKISKLFKSQENIVNSNGKVWKKLHSIATQELLPNHKIKKYETMIIEEANKLLNKFQEQANNGAIDDPTANVKMCFLNIILSFLFNFTYEDYNDEIANKMVENIHKIFRFGAKPLIYDYIPFIHRFYKNEPKEYYQIFAEIYKFINDLVMDKLNSIDSETKPNCFVELLLLKYKSGELTMNEVLKTTTDILIAGSDTAALFILHLIMALSNRPEIQEKVYSEIKKDSIISYSNKNTTPYFNAVLKEVERLYTISPLSQPHSTNEDITLRGYFIPKTSQVIINTYAAHLSEKNWDKPLEFIPERFINDKQLEKKLLTFGIGPRNCLGFQFALQQVYLVAMVLFKSIKFSTVSNSLIPELREPGTTLAPLPFKVLCSKR</sequence>
<proteinExistence type="inferred from homology"/>
<evidence type="ECO:0000256" key="7">
    <source>
        <dbReference type="ARBA" id="ARBA00022989"/>
    </source>
</evidence>
<evidence type="ECO:0000256" key="9">
    <source>
        <dbReference type="ARBA" id="ARBA00023004"/>
    </source>
</evidence>
<evidence type="ECO:0000256" key="13">
    <source>
        <dbReference type="RuleBase" id="RU000461"/>
    </source>
</evidence>
<dbReference type="PRINTS" id="PR00463">
    <property type="entry name" value="EP450I"/>
</dbReference>
<dbReference type="Pfam" id="PF00067">
    <property type="entry name" value="p450"/>
    <property type="match status" value="1"/>
</dbReference>
<dbReference type="GO" id="GO:0005506">
    <property type="term" value="F:iron ion binding"/>
    <property type="evidence" value="ECO:0007669"/>
    <property type="project" value="InterPro"/>
</dbReference>
<dbReference type="PRINTS" id="PR00385">
    <property type="entry name" value="P450"/>
</dbReference>
<reference evidence="15" key="1">
    <citation type="journal article" date="2011" name="Genome Biol.">
        <title>Comparative genomics of the social amoebae Dictyostelium discoideum and Dictyostelium purpureum.</title>
        <authorList>
            <consortium name="US DOE Joint Genome Institute (JGI-PGF)"/>
            <person name="Sucgang R."/>
            <person name="Kuo A."/>
            <person name="Tian X."/>
            <person name="Salerno W."/>
            <person name="Parikh A."/>
            <person name="Feasley C.L."/>
            <person name="Dalin E."/>
            <person name="Tu H."/>
            <person name="Huang E."/>
            <person name="Barry K."/>
            <person name="Lindquist E."/>
            <person name="Shapiro H."/>
            <person name="Bruce D."/>
            <person name="Schmutz J."/>
            <person name="Salamov A."/>
            <person name="Fey P."/>
            <person name="Gaudet P."/>
            <person name="Anjard C."/>
            <person name="Babu M.M."/>
            <person name="Basu S."/>
            <person name="Bushmanova Y."/>
            <person name="van der Wel H."/>
            <person name="Katoh-Kurasawa M."/>
            <person name="Dinh C."/>
            <person name="Coutinho P.M."/>
            <person name="Saito T."/>
            <person name="Elias M."/>
            <person name="Schaap P."/>
            <person name="Kay R.R."/>
            <person name="Henrissat B."/>
            <person name="Eichinger L."/>
            <person name="Rivero F."/>
            <person name="Putnam N.H."/>
            <person name="West C.M."/>
            <person name="Loomis W.F."/>
            <person name="Chisholm R.L."/>
            <person name="Shaulsky G."/>
            <person name="Strassmann J.E."/>
            <person name="Queller D.C."/>
            <person name="Kuspa A."/>
            <person name="Grigoriev I.V."/>
        </authorList>
    </citation>
    <scope>NUCLEOTIDE SEQUENCE [LARGE SCALE GENOMIC DNA]</scope>
    <source>
        <strain evidence="15">QSDP1</strain>
    </source>
</reference>
<comment type="subcellular location">
    <subcellularLocation>
        <location evidence="2">Membrane</location>
        <topology evidence="2">Single-pass membrane protein</topology>
    </subcellularLocation>
</comment>
<dbReference type="GO" id="GO:0016020">
    <property type="term" value="C:membrane"/>
    <property type="evidence" value="ECO:0007669"/>
    <property type="project" value="UniProtKB-SubCell"/>
</dbReference>
<keyword evidence="11" id="KW-0472">Membrane</keyword>
<dbReference type="KEGG" id="dpp:DICPUDRAFT_17677"/>
<dbReference type="PANTHER" id="PTHR24303">
    <property type="entry name" value="HEME-BINDING MONOOXYGENASE FAMILY"/>
    <property type="match status" value="1"/>
</dbReference>
<evidence type="ECO:0000313" key="14">
    <source>
        <dbReference type="EMBL" id="EGC36514.1"/>
    </source>
</evidence>
<evidence type="ECO:0000256" key="11">
    <source>
        <dbReference type="ARBA" id="ARBA00023136"/>
    </source>
</evidence>
<evidence type="ECO:0000256" key="2">
    <source>
        <dbReference type="ARBA" id="ARBA00004167"/>
    </source>
</evidence>
<dbReference type="RefSeq" id="XP_003286959.1">
    <property type="nucleotide sequence ID" value="XM_003286911.2"/>
</dbReference>
<dbReference type="GO" id="GO:0005737">
    <property type="term" value="C:cytoplasm"/>
    <property type="evidence" value="ECO:0000318"/>
    <property type="project" value="GO_Central"/>
</dbReference>
<protein>
    <recommendedName>
        <fullName evidence="16">Cytochrome P450 family protein</fullName>
    </recommendedName>
</protein>
<feature type="non-terminal residue" evidence="14">
    <location>
        <position position="468"/>
    </location>
</feature>
<dbReference type="InterPro" id="IPR002401">
    <property type="entry name" value="Cyt_P450_E_grp-I"/>
</dbReference>
<dbReference type="GO" id="GO:0020037">
    <property type="term" value="F:heme binding"/>
    <property type="evidence" value="ECO:0000318"/>
    <property type="project" value="GO_Central"/>
</dbReference>
<evidence type="ECO:0000256" key="10">
    <source>
        <dbReference type="ARBA" id="ARBA00023033"/>
    </source>
</evidence>
<dbReference type="VEuPathDB" id="AmoebaDB:DICPUDRAFT_17677"/>
<evidence type="ECO:0008006" key="16">
    <source>
        <dbReference type="Google" id="ProtNLM"/>
    </source>
</evidence>
<keyword evidence="8 13" id="KW-0560">Oxidoreductase</keyword>
<comment type="cofactor">
    <cofactor evidence="1 12">
        <name>heme</name>
        <dbReference type="ChEBI" id="CHEBI:30413"/>
    </cofactor>
</comment>
<keyword evidence="6 12" id="KW-0479">Metal-binding</keyword>
<dbReference type="Gene3D" id="1.10.630.10">
    <property type="entry name" value="Cytochrome P450"/>
    <property type="match status" value="1"/>
</dbReference>
<comment type="similarity">
    <text evidence="3 13">Belongs to the cytochrome P450 family.</text>
</comment>
<organism evidence="14 15">
    <name type="scientific">Dictyostelium purpureum</name>
    <name type="common">Slime mold</name>
    <dbReference type="NCBI Taxonomy" id="5786"/>
    <lineage>
        <taxon>Eukaryota</taxon>
        <taxon>Amoebozoa</taxon>
        <taxon>Evosea</taxon>
        <taxon>Eumycetozoa</taxon>
        <taxon>Dictyostelia</taxon>
        <taxon>Dictyosteliales</taxon>
        <taxon>Dictyosteliaceae</taxon>
        <taxon>Dictyostelium</taxon>
    </lineage>
</organism>
<dbReference type="InterPro" id="IPR001128">
    <property type="entry name" value="Cyt_P450"/>
</dbReference>
<keyword evidence="4 12" id="KW-0349">Heme</keyword>
<dbReference type="OMA" id="ESHRWRP"/>
<dbReference type="PANTHER" id="PTHR24303:SF31">
    <property type="entry name" value="CYTOCHROME P450 307A1-RELATED"/>
    <property type="match status" value="1"/>
</dbReference>
<keyword evidence="10 13" id="KW-0503">Monooxygenase</keyword>
<dbReference type="InterPro" id="IPR036396">
    <property type="entry name" value="Cyt_P450_sf"/>
</dbReference>
<feature type="binding site" description="axial binding residue" evidence="12">
    <location>
        <position position="415"/>
    </location>
    <ligand>
        <name>heme</name>
        <dbReference type="ChEBI" id="CHEBI:30413"/>
    </ligand>
    <ligandPart>
        <name>Fe</name>
        <dbReference type="ChEBI" id="CHEBI:18248"/>
    </ligandPart>
</feature>
<gene>
    <name evidence="14" type="ORF">DICPUDRAFT_17677</name>
</gene>
<dbReference type="EMBL" id="GL871024">
    <property type="protein sequence ID" value="EGC36514.1"/>
    <property type="molecule type" value="Genomic_DNA"/>
</dbReference>
<dbReference type="OrthoDB" id="1055148at2759"/>
<name>F0ZHS5_DICPU</name>
<evidence type="ECO:0000256" key="1">
    <source>
        <dbReference type="ARBA" id="ARBA00001971"/>
    </source>
</evidence>
<dbReference type="GO" id="GO:0016712">
    <property type="term" value="F:oxidoreductase activity, acting on paired donors, with incorporation or reduction of molecular oxygen, reduced flavin or flavoprotein as one donor, and incorporation of one atom of oxygen"/>
    <property type="evidence" value="ECO:0000318"/>
    <property type="project" value="GO_Central"/>
</dbReference>
<dbReference type="STRING" id="5786.F0ZHS5"/>
<dbReference type="GO" id="GO:0006805">
    <property type="term" value="P:xenobiotic metabolic process"/>
    <property type="evidence" value="ECO:0000318"/>
    <property type="project" value="GO_Central"/>
</dbReference>
<evidence type="ECO:0000256" key="12">
    <source>
        <dbReference type="PIRSR" id="PIRSR602401-1"/>
    </source>
</evidence>
<dbReference type="GeneID" id="10500463"/>
<evidence type="ECO:0000256" key="3">
    <source>
        <dbReference type="ARBA" id="ARBA00010617"/>
    </source>
</evidence>
<dbReference type="GO" id="GO:0006082">
    <property type="term" value="P:organic acid metabolic process"/>
    <property type="evidence" value="ECO:0000318"/>
    <property type="project" value="GO_Central"/>
</dbReference>
<keyword evidence="7" id="KW-1133">Transmembrane helix</keyword>
<evidence type="ECO:0000313" key="15">
    <source>
        <dbReference type="Proteomes" id="UP000001064"/>
    </source>
</evidence>
<dbReference type="InParanoid" id="F0ZHS5"/>
<evidence type="ECO:0000256" key="5">
    <source>
        <dbReference type="ARBA" id="ARBA00022692"/>
    </source>
</evidence>
<feature type="non-terminal residue" evidence="14">
    <location>
        <position position="1"/>
    </location>
</feature>
<dbReference type="FunFam" id="1.10.630.10:FF:000078">
    <property type="entry name" value="Probable cytochrome P450 515A1"/>
    <property type="match status" value="1"/>
</dbReference>
<keyword evidence="9 12" id="KW-0408">Iron</keyword>
<dbReference type="CDD" id="cd20617">
    <property type="entry name" value="CYP1_2-like"/>
    <property type="match status" value="1"/>
</dbReference>
<dbReference type="Proteomes" id="UP000001064">
    <property type="component" value="Unassembled WGS sequence"/>
</dbReference>
<keyword evidence="15" id="KW-1185">Reference proteome</keyword>
<accession>F0ZHS5</accession>
<dbReference type="SUPFAM" id="SSF48264">
    <property type="entry name" value="Cytochrome P450"/>
    <property type="match status" value="1"/>
</dbReference>
<dbReference type="AlphaFoldDB" id="F0ZHS5"/>